<name>G0VK31_NAUCA</name>
<dbReference type="InterPro" id="IPR033749">
    <property type="entry name" value="Polyprenyl_synt_CS"/>
</dbReference>
<dbReference type="GO" id="GO:0032478">
    <property type="term" value="C:heterotetrameric polyprenyl diphosphate synthase complex"/>
    <property type="evidence" value="ECO:0007669"/>
    <property type="project" value="EnsemblFungi"/>
</dbReference>
<accession>G0VK31</accession>
<dbReference type="OrthoDB" id="9927103at2759"/>
<dbReference type="PANTHER" id="PTHR12001">
    <property type="entry name" value="GERANYLGERANYL PYROPHOSPHATE SYNTHASE"/>
    <property type="match status" value="1"/>
</dbReference>
<organism evidence="8 9">
    <name type="scientific">Naumovozyma castellii</name>
    <name type="common">Yeast</name>
    <name type="synonym">Saccharomyces castellii</name>
    <dbReference type="NCBI Taxonomy" id="27288"/>
    <lineage>
        <taxon>Eukaryota</taxon>
        <taxon>Fungi</taxon>
        <taxon>Dikarya</taxon>
        <taxon>Ascomycota</taxon>
        <taxon>Saccharomycotina</taxon>
        <taxon>Saccharomycetes</taxon>
        <taxon>Saccharomycetales</taxon>
        <taxon>Saccharomycetaceae</taxon>
        <taxon>Naumovozyma</taxon>
    </lineage>
</organism>
<dbReference type="GO" id="GO:0010142">
    <property type="term" value="P:farnesyl diphosphate biosynthetic process, mevalonate pathway"/>
    <property type="evidence" value="ECO:0007669"/>
    <property type="project" value="EnsemblFungi"/>
</dbReference>
<dbReference type="AlphaFoldDB" id="G0VK31"/>
<dbReference type="InterPro" id="IPR000092">
    <property type="entry name" value="Polyprenyl_synt"/>
</dbReference>
<dbReference type="FunCoup" id="G0VK31">
    <property type="interactions" value="613"/>
</dbReference>
<evidence type="ECO:0000256" key="5">
    <source>
        <dbReference type="ARBA" id="ARBA00022842"/>
    </source>
</evidence>
<dbReference type="PROSITE" id="PS00723">
    <property type="entry name" value="POLYPRENYL_SYNTHASE_1"/>
    <property type="match status" value="1"/>
</dbReference>
<dbReference type="eggNOG" id="KOG0776">
    <property type="taxonomic scope" value="Eukaryota"/>
</dbReference>
<dbReference type="Pfam" id="PF00348">
    <property type="entry name" value="polyprenyl_synt"/>
    <property type="match status" value="2"/>
</dbReference>
<dbReference type="InterPro" id="IPR008949">
    <property type="entry name" value="Isoprenoid_synthase_dom_sf"/>
</dbReference>
<comment type="cofactor">
    <cofactor evidence="1">
        <name>Mg(2+)</name>
        <dbReference type="ChEBI" id="CHEBI:18420"/>
    </cofactor>
</comment>
<sequence>MLRTATGNARRQTLRLYRYKSSFAVALAAATKLVTPEIFQKNPLSLVSNEMNTLAINIMSLISSGHPTLNRVTSYYFEAEGKKVRPLLVLLLSRALSAIPVEQRNRIAIDEFDFSNDKKLAKIPGIGSLFDLPLNNISPLHVLHGIKPLNDLTKMASSFPEVDFDKERGILPKQRRLAEVVEMIHTASLLHDDVIDHSDTRRGKPSVNSTFTNKMAVLAGDFLLGRATVAISRLRNREVVELMSNSIANLVEGEFMQLKNVAIDNDVSYITDGGKKQLPLPTGKLDLPVHDYSVPILSNNLSHQEKVDLAFEYYLHKTYLKTASLISIALRSTAILSGANHQVIDECYEYGRNIGICFQLIDDLMDFTVSKKDLGKPVGADLELGIATAPVLYAWREDVSLGPMIERNFSQPGDVKKATEAVHKYGGVEKTRKLAEEYRDKALKNLRSVLPESDSRSALEFLTNSILTRRK</sequence>
<reference evidence="8 9" key="1">
    <citation type="journal article" date="2011" name="Proc. Natl. Acad. Sci. U.S.A.">
        <title>Evolutionary erosion of yeast sex chromosomes by mating-type switching accidents.</title>
        <authorList>
            <person name="Gordon J.L."/>
            <person name="Armisen D."/>
            <person name="Proux-Wera E."/>
            <person name="Oheigeartaigh S.S."/>
            <person name="Byrne K.P."/>
            <person name="Wolfe K.H."/>
        </authorList>
    </citation>
    <scope>NUCLEOTIDE SEQUENCE [LARGE SCALE GENOMIC DNA]</scope>
    <source>
        <strain evidence="9">ATCC 76901 / BCRC 22586 / CBS 4309 / NBRC 1992 / NRRL Y-12630</strain>
    </source>
</reference>
<dbReference type="STRING" id="1064592.G0VK31"/>
<evidence type="ECO:0000256" key="7">
    <source>
        <dbReference type="RuleBase" id="RU004466"/>
    </source>
</evidence>
<evidence type="ECO:0000256" key="1">
    <source>
        <dbReference type="ARBA" id="ARBA00001946"/>
    </source>
</evidence>
<proteinExistence type="inferred from homology"/>
<dbReference type="HOGENOM" id="CLU_014015_1_0_1"/>
<dbReference type="GeneID" id="96905552"/>
<keyword evidence="6" id="KW-0414">Isoprene biosynthesis</keyword>
<dbReference type="OMA" id="AFDYYLH"/>
<dbReference type="GO" id="GO:0031314">
    <property type="term" value="C:extrinsic component of mitochondrial inner membrane"/>
    <property type="evidence" value="ECO:0007669"/>
    <property type="project" value="EnsemblFungi"/>
</dbReference>
<evidence type="ECO:0008006" key="10">
    <source>
        <dbReference type="Google" id="ProtNLM"/>
    </source>
</evidence>
<dbReference type="EMBL" id="HE576760">
    <property type="protein sequence ID" value="CCC71865.1"/>
    <property type="molecule type" value="Genomic_DNA"/>
</dbReference>
<keyword evidence="3 7" id="KW-0808">Transferase</keyword>
<evidence type="ECO:0000256" key="4">
    <source>
        <dbReference type="ARBA" id="ARBA00022723"/>
    </source>
</evidence>
<dbReference type="GO" id="GO:0097269">
    <property type="term" value="F:all-trans-decaprenyl-diphosphate synthase activity"/>
    <property type="evidence" value="ECO:0007669"/>
    <property type="project" value="EnsemblFungi"/>
</dbReference>
<dbReference type="SUPFAM" id="SSF48576">
    <property type="entry name" value="Terpenoid synthases"/>
    <property type="match status" value="1"/>
</dbReference>
<gene>
    <name evidence="8" type="primary">NCAS0I01970</name>
    <name evidence="8" type="ordered locus">NCAS_0I01970</name>
</gene>
<evidence type="ECO:0000256" key="6">
    <source>
        <dbReference type="ARBA" id="ARBA00023229"/>
    </source>
</evidence>
<keyword evidence="4" id="KW-0479">Metal-binding</keyword>
<dbReference type="CDD" id="cd00685">
    <property type="entry name" value="Trans_IPPS_HT"/>
    <property type="match status" value="1"/>
</dbReference>
<dbReference type="PANTHER" id="PTHR12001:SF69">
    <property type="entry name" value="ALL TRANS-POLYPRENYL-DIPHOSPHATE SYNTHASE PDSS1"/>
    <property type="match status" value="1"/>
</dbReference>
<evidence type="ECO:0000256" key="3">
    <source>
        <dbReference type="ARBA" id="ARBA00022679"/>
    </source>
</evidence>
<dbReference type="PROSITE" id="PS00444">
    <property type="entry name" value="POLYPRENYL_SYNTHASE_2"/>
    <property type="match status" value="1"/>
</dbReference>
<dbReference type="Proteomes" id="UP000001640">
    <property type="component" value="Chromosome 9"/>
</dbReference>
<dbReference type="SFLD" id="SFLDS00005">
    <property type="entry name" value="Isoprenoid_Synthase_Type_I"/>
    <property type="match status" value="1"/>
</dbReference>
<evidence type="ECO:0000313" key="8">
    <source>
        <dbReference type="EMBL" id="CCC71865.1"/>
    </source>
</evidence>
<reference key="2">
    <citation type="submission" date="2011-08" db="EMBL/GenBank/DDBJ databases">
        <title>Genome sequence of Naumovozyma castellii.</title>
        <authorList>
            <person name="Gordon J.L."/>
            <person name="Armisen D."/>
            <person name="Proux-Wera E."/>
            <person name="OhEigeartaigh S.S."/>
            <person name="Byrne K.P."/>
            <person name="Wolfe K.H."/>
        </authorList>
    </citation>
    <scope>NUCLEOTIDE SEQUENCE</scope>
    <source>
        <strain>Type strain:CBS 4309</strain>
    </source>
</reference>
<comment type="similarity">
    <text evidence="2 7">Belongs to the FPP/GGPP synthase family.</text>
</comment>
<dbReference type="InParanoid" id="G0VK31"/>
<protein>
    <recommendedName>
        <fullName evidence="10">Hexaprenyl pyrophosphate synthase, mitochondrial</fullName>
    </recommendedName>
</protein>
<dbReference type="GO" id="GO:0006744">
    <property type="term" value="P:ubiquinone biosynthetic process"/>
    <property type="evidence" value="ECO:0007669"/>
    <property type="project" value="EnsemblFungi"/>
</dbReference>
<dbReference type="RefSeq" id="XP_003678207.1">
    <property type="nucleotide sequence ID" value="XM_003678159.1"/>
</dbReference>
<dbReference type="Gene3D" id="1.10.600.10">
    <property type="entry name" value="Farnesyl Diphosphate Synthase"/>
    <property type="match status" value="1"/>
</dbReference>
<keyword evidence="9" id="KW-1185">Reference proteome</keyword>
<evidence type="ECO:0000313" key="9">
    <source>
        <dbReference type="Proteomes" id="UP000001640"/>
    </source>
</evidence>
<dbReference type="GO" id="GO:0046872">
    <property type="term" value="F:metal ion binding"/>
    <property type="evidence" value="ECO:0007669"/>
    <property type="project" value="UniProtKB-KW"/>
</dbReference>
<keyword evidence="5" id="KW-0460">Magnesium</keyword>
<dbReference type="KEGG" id="ncs:NCAS_0I01970"/>
<evidence type="ECO:0000256" key="2">
    <source>
        <dbReference type="ARBA" id="ARBA00006706"/>
    </source>
</evidence>
<dbReference type="GO" id="GO:0000010">
    <property type="term" value="F:heptaprenyl diphosphate synthase activity"/>
    <property type="evidence" value="ECO:0007669"/>
    <property type="project" value="EnsemblFungi"/>
</dbReference>